<organism evidence="5 6">
    <name type="scientific">Mesocestoides corti</name>
    <name type="common">Flatworm</name>
    <dbReference type="NCBI Taxonomy" id="53468"/>
    <lineage>
        <taxon>Eukaryota</taxon>
        <taxon>Metazoa</taxon>
        <taxon>Spiralia</taxon>
        <taxon>Lophotrochozoa</taxon>
        <taxon>Platyhelminthes</taxon>
        <taxon>Cestoda</taxon>
        <taxon>Eucestoda</taxon>
        <taxon>Cyclophyllidea</taxon>
        <taxon>Mesocestoididae</taxon>
        <taxon>Mesocestoides</taxon>
    </lineage>
</organism>
<dbReference type="PANTHER" id="PTHR45639">
    <property type="entry name" value="HSC70CB, ISOFORM G-RELATED"/>
    <property type="match status" value="1"/>
</dbReference>
<comment type="similarity">
    <text evidence="1">Belongs to the heat shock protein 70 family.</text>
</comment>
<dbReference type="SUPFAM" id="SSF53067">
    <property type="entry name" value="Actin-like ATPase domain"/>
    <property type="match status" value="2"/>
</dbReference>
<dbReference type="GO" id="GO:0005524">
    <property type="term" value="F:ATP binding"/>
    <property type="evidence" value="ECO:0007669"/>
    <property type="project" value="UniProtKB-KW"/>
</dbReference>
<dbReference type="STRING" id="53468.A0A0R3ULD4"/>
<dbReference type="AlphaFoldDB" id="A0A0R3ULD4"/>
<evidence type="ECO:0000313" key="6">
    <source>
        <dbReference type="Proteomes" id="UP000267029"/>
    </source>
</evidence>
<proteinExistence type="inferred from homology"/>
<evidence type="ECO:0000256" key="2">
    <source>
        <dbReference type="ARBA" id="ARBA00022741"/>
    </source>
</evidence>
<dbReference type="GO" id="GO:0034663">
    <property type="term" value="C:endoplasmic reticulum chaperone complex"/>
    <property type="evidence" value="ECO:0007669"/>
    <property type="project" value="TreeGrafter"/>
</dbReference>
<keyword evidence="3" id="KW-0067">ATP-binding</keyword>
<dbReference type="PANTHER" id="PTHR45639:SF34">
    <property type="entry name" value="CHAPERONE PROTEIN DNAK"/>
    <property type="match status" value="1"/>
</dbReference>
<dbReference type="Gene3D" id="3.30.420.40">
    <property type="match status" value="2"/>
</dbReference>
<accession>A0A0R3ULD4</accession>
<dbReference type="Proteomes" id="UP000267029">
    <property type="component" value="Unassembled WGS sequence"/>
</dbReference>
<reference evidence="5 6" key="1">
    <citation type="submission" date="2018-10" db="EMBL/GenBank/DDBJ databases">
        <authorList>
            <consortium name="Pathogen Informatics"/>
        </authorList>
    </citation>
    <scope>NUCLEOTIDE SEQUENCE [LARGE SCALE GENOMIC DNA]</scope>
</reference>
<gene>
    <name evidence="5" type="ORF">MCOS_LOCUS8484</name>
</gene>
<evidence type="ECO:0000313" key="5">
    <source>
        <dbReference type="EMBL" id="VDD82481.1"/>
    </source>
</evidence>
<dbReference type="PRINTS" id="PR00301">
    <property type="entry name" value="HEATSHOCK70"/>
</dbReference>
<dbReference type="InterPro" id="IPR013126">
    <property type="entry name" value="Hsp_70_fam"/>
</dbReference>
<feature type="region of interest" description="Disordered" evidence="4">
    <location>
        <begin position="328"/>
        <end position="372"/>
    </location>
</feature>
<sequence>MLPNAVAFTPYGEVIGQAALDQASTNARNTIENVTELLGKTWNDVSCLPGAGKWPFKVVADADAEGLLIEVCLELQVVRKSVRSLQTYTLRRLRELAERQSNGQIKAAVLVLPTDFTENQRQIVQAASIDAGFQKVIQLEFPLAVVRTYCFEYCKGAQNADLVVLFKEVNLDDTYEHWVRVTGQEYKDVRTRRIPQLSNRRESISDFDVWIASTLNAKSSPDLLIECSQARLALGGGATSFELKRAAEKIITRDSLTKALLESSAKHFEDENTEGKWDVLLVGGLIAWTTGGAFQVYEGRKFCVNMFSASVVGAALFGAQQLKEGLSDDVAKTKNDSDKAISVTPEPEPPGPSTPLIQPNTEEPTPHTDVPESHLRSNIYNCCNNCHCNLNLMEWFGSLKMVTTETGCFTIPDVVAFTPRGKLVGQRALEEAAENPKNAIQDTTSLLGKTLDEIKSQDNGEKMPFTMTANERKNTVMLEVALNNEVVRKPVEEVCAYLLRELRTRAEEQTTGAVNEAVIVIPANFNDKQQSSLRWAASLAGFKKVALIKEPEAVVRDFCQEFFKPRQKFDVIFLVRNVSVHSLEECKILACNWEYVVKEHLSTKLLSDSREGANELDKCLTSVLEEKYYIQCTPELIKAFTSARLALESGASSVEINTDTCRMDLTREQIMKLLAENASKYFEPSSKANVLLVGGTFAHPSPGVTFEPYSDLRDVYVVDFAKAGLRGATRDAKGLLGAPVGPQTTKEAKLRTINTQTIESKKHIVTTDHVPKSKEKSRKSRSWACCCGPNFGTKFKQYDRICQQELYCTNLIRGCSSIATPGVKEKA</sequence>
<feature type="compositionally biased region" description="Basic and acidic residues" evidence="4">
    <location>
        <begin position="328"/>
        <end position="339"/>
    </location>
</feature>
<dbReference type="GO" id="GO:0030968">
    <property type="term" value="P:endoplasmic reticulum unfolded protein response"/>
    <property type="evidence" value="ECO:0007669"/>
    <property type="project" value="TreeGrafter"/>
</dbReference>
<evidence type="ECO:0000256" key="1">
    <source>
        <dbReference type="ARBA" id="ARBA00007381"/>
    </source>
</evidence>
<name>A0A0R3ULD4_MESCO</name>
<dbReference type="GO" id="GO:0140662">
    <property type="term" value="F:ATP-dependent protein folding chaperone"/>
    <property type="evidence" value="ECO:0007669"/>
    <property type="project" value="InterPro"/>
</dbReference>
<dbReference type="Pfam" id="PF00012">
    <property type="entry name" value="HSP70"/>
    <property type="match status" value="2"/>
</dbReference>
<evidence type="ECO:0000256" key="3">
    <source>
        <dbReference type="ARBA" id="ARBA00022840"/>
    </source>
</evidence>
<evidence type="ECO:0000256" key="4">
    <source>
        <dbReference type="SAM" id="MobiDB-lite"/>
    </source>
</evidence>
<dbReference type="InterPro" id="IPR043129">
    <property type="entry name" value="ATPase_NBD"/>
</dbReference>
<keyword evidence="2" id="KW-0547">Nucleotide-binding</keyword>
<keyword evidence="6" id="KW-1185">Reference proteome</keyword>
<dbReference type="EMBL" id="UXSR01005519">
    <property type="protein sequence ID" value="VDD82481.1"/>
    <property type="molecule type" value="Genomic_DNA"/>
</dbReference>
<protein>
    <submittedName>
        <fullName evidence="5">Uncharacterized protein</fullName>
    </submittedName>
</protein>